<proteinExistence type="predicted"/>
<keyword evidence="2" id="KW-1185">Reference proteome</keyword>
<dbReference type="Proteomes" id="UP001469365">
    <property type="component" value="Unassembled WGS sequence"/>
</dbReference>
<protein>
    <recommendedName>
        <fullName evidence="3">IDEAL domain-containing protein</fullName>
    </recommendedName>
</protein>
<sequence>MDARIIESVMNHSKEDGYLGRVIFQWKEKPTYFELTLQSKNSRDWNYSLSFAKESGSEEDILAVEARLEEDDELFDALIDSAMQALPAE</sequence>
<gene>
    <name evidence="1" type="ORF">WMW72_03085</name>
</gene>
<dbReference type="EMBL" id="JBBPCC010000001">
    <property type="protein sequence ID" value="MEK8126886.1"/>
    <property type="molecule type" value="Genomic_DNA"/>
</dbReference>
<accession>A0ABU9DF40</accession>
<evidence type="ECO:0000313" key="2">
    <source>
        <dbReference type="Proteomes" id="UP001469365"/>
    </source>
</evidence>
<comment type="caution">
    <text evidence="1">The sequence shown here is derived from an EMBL/GenBank/DDBJ whole genome shotgun (WGS) entry which is preliminary data.</text>
</comment>
<evidence type="ECO:0000313" key="1">
    <source>
        <dbReference type="EMBL" id="MEK8126886.1"/>
    </source>
</evidence>
<evidence type="ECO:0008006" key="3">
    <source>
        <dbReference type="Google" id="ProtNLM"/>
    </source>
</evidence>
<reference evidence="1 2" key="1">
    <citation type="submission" date="2024-04" db="EMBL/GenBank/DDBJ databases">
        <title>draft genome sequnece of Paenibacillus filicis.</title>
        <authorList>
            <person name="Kim D.-U."/>
        </authorList>
    </citation>
    <scope>NUCLEOTIDE SEQUENCE [LARGE SCALE GENOMIC DNA]</scope>
    <source>
        <strain evidence="1 2">KACC14197</strain>
    </source>
</reference>
<dbReference type="RefSeq" id="WP_341413929.1">
    <property type="nucleotide sequence ID" value="NZ_JBBPCC010000001.1"/>
</dbReference>
<name>A0ABU9DF40_9BACL</name>
<organism evidence="1 2">
    <name type="scientific">Paenibacillus filicis</name>
    <dbReference type="NCBI Taxonomy" id="669464"/>
    <lineage>
        <taxon>Bacteria</taxon>
        <taxon>Bacillati</taxon>
        <taxon>Bacillota</taxon>
        <taxon>Bacilli</taxon>
        <taxon>Bacillales</taxon>
        <taxon>Paenibacillaceae</taxon>
        <taxon>Paenibacillus</taxon>
    </lineage>
</organism>